<gene>
    <name evidence="1" type="ORF">SDC9_95883</name>
</gene>
<name>A0A645A7J2_9ZZZZ</name>
<protein>
    <submittedName>
        <fullName evidence="1">Uncharacterized protein</fullName>
    </submittedName>
</protein>
<accession>A0A645A7J2</accession>
<comment type="caution">
    <text evidence="1">The sequence shown here is derived from an EMBL/GenBank/DDBJ whole genome shotgun (WGS) entry which is preliminary data.</text>
</comment>
<sequence>MNASETEAVEQLNSGLDSGTWANMRIRMIGL</sequence>
<dbReference type="AlphaFoldDB" id="A0A645A7J2"/>
<organism evidence="1">
    <name type="scientific">bioreactor metagenome</name>
    <dbReference type="NCBI Taxonomy" id="1076179"/>
    <lineage>
        <taxon>unclassified sequences</taxon>
        <taxon>metagenomes</taxon>
        <taxon>ecological metagenomes</taxon>
    </lineage>
</organism>
<dbReference type="EMBL" id="VSSQ01012401">
    <property type="protein sequence ID" value="MPM49155.1"/>
    <property type="molecule type" value="Genomic_DNA"/>
</dbReference>
<proteinExistence type="predicted"/>
<evidence type="ECO:0000313" key="1">
    <source>
        <dbReference type="EMBL" id="MPM49155.1"/>
    </source>
</evidence>
<reference evidence="1" key="1">
    <citation type="submission" date="2019-08" db="EMBL/GenBank/DDBJ databases">
        <authorList>
            <person name="Kucharzyk K."/>
            <person name="Murdoch R.W."/>
            <person name="Higgins S."/>
            <person name="Loffler F."/>
        </authorList>
    </citation>
    <scope>NUCLEOTIDE SEQUENCE</scope>
</reference>